<dbReference type="Proteomes" id="UP000031408">
    <property type="component" value="Unassembled WGS sequence"/>
</dbReference>
<feature type="short sequence motif" description="Meso-diaminopimelate recognition motif" evidence="7">
    <location>
        <begin position="404"/>
        <end position="407"/>
    </location>
</feature>
<keyword evidence="7 12" id="KW-0436">Ligase</keyword>
<keyword evidence="13" id="KW-1185">Reference proteome</keyword>
<feature type="binding site" evidence="7">
    <location>
        <begin position="404"/>
        <end position="407"/>
    </location>
    <ligand>
        <name>meso-2,6-diaminopimelate</name>
        <dbReference type="ChEBI" id="CHEBI:57791"/>
    </ligand>
</feature>
<keyword evidence="2 7" id="KW-0132">Cell division</keyword>
<dbReference type="STRING" id="1349421.OI18_20410"/>
<dbReference type="Gene3D" id="3.40.1190.10">
    <property type="entry name" value="Mur-like, catalytic domain"/>
    <property type="match status" value="1"/>
</dbReference>
<feature type="binding site" evidence="7">
    <location>
        <position position="457"/>
    </location>
    <ligand>
        <name>meso-2,6-diaminopimelate</name>
        <dbReference type="ChEBI" id="CHEBI:57791"/>
    </ligand>
</feature>
<comment type="caution">
    <text evidence="7">Lacks conserved residue(s) required for the propagation of feature annotation.</text>
</comment>
<dbReference type="GO" id="GO:0009252">
    <property type="term" value="P:peptidoglycan biosynthetic process"/>
    <property type="evidence" value="ECO:0007669"/>
    <property type="project" value="UniProtKB-UniRule"/>
</dbReference>
<feature type="binding site" evidence="7">
    <location>
        <position position="181"/>
    </location>
    <ligand>
        <name>UDP-N-acetyl-alpha-D-muramoyl-L-alanyl-D-glutamate</name>
        <dbReference type="ChEBI" id="CHEBI:83900"/>
    </ligand>
</feature>
<evidence type="ECO:0000256" key="7">
    <source>
        <dbReference type="HAMAP-Rule" id="MF_00208"/>
    </source>
</evidence>
<evidence type="ECO:0000259" key="11">
    <source>
        <dbReference type="Pfam" id="PF08245"/>
    </source>
</evidence>
<feature type="domain" description="Mur ligase C-terminal" evidence="10">
    <location>
        <begin position="328"/>
        <end position="459"/>
    </location>
</feature>
<dbReference type="NCBIfam" id="NF001126">
    <property type="entry name" value="PRK00139.1-4"/>
    <property type="match status" value="1"/>
</dbReference>
<dbReference type="GO" id="GO:0008765">
    <property type="term" value="F:UDP-N-acetylmuramoylalanyl-D-glutamate-2,6-diaminopimelate ligase activity"/>
    <property type="evidence" value="ECO:0007669"/>
    <property type="project" value="UniProtKB-UniRule"/>
</dbReference>
<comment type="PTM">
    <text evidence="7">Carboxylation is probably crucial for Mg(2+) binding and, consequently, for the gamma-phosphate positioning of ATP.</text>
</comment>
<sequence length="488" mass="53714">MVILQDILYQARIRSVNGNLQCEVNDLQIDSRKVTNGSCFIAIRGSAADGHAFIDKAIQSGARSVICESLPESLSNGITYVQVEDSSDAAGWMAHHFYDQPSAKLKLVGITGTNGKTTVATLLYKLFTSLGYDCGLLSTVQNMIAGRVMPATHTTPDPISLNALLRQMVDTGCRFAFMEVSSHAIHQHRISGLQFAGGVFTNITHDHLDYHKTFDEYIRVKKSFFDIMPADAFAISNLDDKRGQVMLQNTVAVKKLYSLRSVADFKGKILENGLTGLVMQLNDQEVHFRLIGEFNAYNLLAVYGAAILLGENKQEVLQSLSELSGAAGRFEYVVSPMDHVIGIVDYAHTPDALINVLKTIRQLRKGDEKVITVVGCGGDRDKTKRPVMAQAACDLSTKAIFTSDNPRSEDPQEILRDMESGLNTAAKRKFISIADRREAIKTAFSLANPGDIVLIAGKGHEQYQEVKGVRHHFDDMEEMTKAIELLGK</sequence>
<keyword evidence="5 7" id="KW-0131">Cell cycle</keyword>
<feature type="binding site" evidence="7">
    <location>
        <position position="380"/>
    </location>
    <ligand>
        <name>meso-2,6-diaminopimelate</name>
        <dbReference type="ChEBI" id="CHEBI:57791"/>
    </ligand>
</feature>
<feature type="binding site" evidence="7">
    <location>
        <position position="187"/>
    </location>
    <ligand>
        <name>UDP-N-acetyl-alpha-D-muramoyl-L-alanyl-D-glutamate</name>
        <dbReference type="ChEBI" id="CHEBI:83900"/>
    </ligand>
</feature>
<organism evidence="12 13">
    <name type="scientific">Flavihumibacter solisilvae</name>
    <dbReference type="NCBI Taxonomy" id="1349421"/>
    <lineage>
        <taxon>Bacteria</taxon>
        <taxon>Pseudomonadati</taxon>
        <taxon>Bacteroidota</taxon>
        <taxon>Chitinophagia</taxon>
        <taxon>Chitinophagales</taxon>
        <taxon>Chitinophagaceae</taxon>
        <taxon>Flavihumibacter</taxon>
    </lineage>
</organism>
<comment type="similarity">
    <text evidence="1 7">Belongs to the MurCDEF family. MurE subfamily.</text>
</comment>
<keyword evidence="4 7" id="KW-0573">Peptidoglycan synthesis</keyword>
<dbReference type="GO" id="GO:0071555">
    <property type="term" value="P:cell wall organization"/>
    <property type="evidence" value="ECO:0007669"/>
    <property type="project" value="UniProtKB-KW"/>
</dbReference>
<evidence type="ECO:0000256" key="6">
    <source>
        <dbReference type="ARBA" id="ARBA00023316"/>
    </source>
</evidence>
<evidence type="ECO:0000256" key="8">
    <source>
        <dbReference type="RuleBase" id="RU004135"/>
    </source>
</evidence>
<dbReference type="HAMAP" id="MF_00208">
    <property type="entry name" value="MurE"/>
    <property type="match status" value="1"/>
</dbReference>
<dbReference type="RefSeq" id="WP_039143396.1">
    <property type="nucleotide sequence ID" value="NZ_JSVC01000027.1"/>
</dbReference>
<dbReference type="GO" id="GO:0000287">
    <property type="term" value="F:magnesium ion binding"/>
    <property type="evidence" value="ECO:0007669"/>
    <property type="project" value="UniProtKB-UniRule"/>
</dbReference>
<dbReference type="Gene3D" id="3.90.190.20">
    <property type="entry name" value="Mur ligase, C-terminal domain"/>
    <property type="match status" value="1"/>
</dbReference>
<comment type="catalytic activity">
    <reaction evidence="7">
        <text>UDP-N-acetyl-alpha-D-muramoyl-L-alanyl-D-glutamate + meso-2,6-diaminopimelate + ATP = UDP-N-acetyl-alpha-D-muramoyl-L-alanyl-gamma-D-glutamyl-meso-2,6-diaminopimelate + ADP + phosphate + H(+)</text>
        <dbReference type="Rhea" id="RHEA:23676"/>
        <dbReference type="ChEBI" id="CHEBI:15378"/>
        <dbReference type="ChEBI" id="CHEBI:30616"/>
        <dbReference type="ChEBI" id="CHEBI:43474"/>
        <dbReference type="ChEBI" id="CHEBI:57791"/>
        <dbReference type="ChEBI" id="CHEBI:83900"/>
        <dbReference type="ChEBI" id="CHEBI:83905"/>
        <dbReference type="ChEBI" id="CHEBI:456216"/>
        <dbReference type="EC" id="6.3.2.13"/>
    </reaction>
</comment>
<protein>
    <recommendedName>
        <fullName evidence="7">UDP-N-acetylmuramoyl-L-alanyl-D-glutamate--2,6-diaminopimelate ligase</fullName>
        <ecNumber evidence="7">6.3.2.13</ecNumber>
    </recommendedName>
    <alternativeName>
        <fullName evidence="7">Meso-A2pm-adding enzyme</fullName>
    </alternativeName>
    <alternativeName>
        <fullName evidence="7">Meso-diaminopimelate-adding enzyme</fullName>
    </alternativeName>
    <alternativeName>
        <fullName evidence="7">UDP-MurNAc-L-Ala-D-Glu:meso-diaminopimelate ligase</fullName>
    </alternativeName>
    <alternativeName>
        <fullName evidence="7">UDP-MurNAc-tripeptide synthetase</fullName>
    </alternativeName>
    <alternativeName>
        <fullName evidence="7">UDP-N-acetylmuramyl-tripeptide synthetase</fullName>
    </alternativeName>
</protein>
<comment type="pathway">
    <text evidence="7 8">Cell wall biogenesis; peptidoglycan biosynthesis.</text>
</comment>
<dbReference type="EC" id="6.3.2.13" evidence="7"/>
<feature type="domain" description="Mur ligase N-terminal catalytic" evidence="9">
    <location>
        <begin position="26"/>
        <end position="98"/>
    </location>
</feature>
<dbReference type="UniPathway" id="UPA00219"/>
<dbReference type="InterPro" id="IPR013221">
    <property type="entry name" value="Mur_ligase_cen"/>
</dbReference>
<dbReference type="Pfam" id="PF08245">
    <property type="entry name" value="Mur_ligase_M"/>
    <property type="match status" value="1"/>
</dbReference>
<comment type="function">
    <text evidence="7">Catalyzes the addition of meso-diaminopimelic acid to the nucleotide precursor UDP-N-acetylmuramoyl-L-alanyl-D-glutamate (UMAG) in the biosynthesis of bacterial cell-wall peptidoglycan.</text>
</comment>
<feature type="binding site" evidence="7">
    <location>
        <begin position="154"/>
        <end position="155"/>
    </location>
    <ligand>
        <name>UDP-N-acetyl-alpha-D-muramoyl-L-alanyl-D-glutamate</name>
        <dbReference type="ChEBI" id="CHEBI:83900"/>
    </ligand>
</feature>
<dbReference type="SUPFAM" id="SSF53244">
    <property type="entry name" value="MurD-like peptide ligases, peptide-binding domain"/>
    <property type="match status" value="1"/>
</dbReference>
<keyword evidence="7" id="KW-0460">Magnesium</keyword>
<dbReference type="InterPro" id="IPR035911">
    <property type="entry name" value="MurE/MurF_N"/>
</dbReference>
<feature type="binding site" evidence="7">
    <location>
        <position position="461"/>
    </location>
    <ligand>
        <name>meso-2,6-diaminopimelate</name>
        <dbReference type="ChEBI" id="CHEBI:57791"/>
    </ligand>
</feature>
<accession>A0A0C1KZS5</accession>
<reference evidence="12 13" key="1">
    <citation type="submission" date="2014-11" db="EMBL/GenBank/DDBJ databases">
        <title>Genome sequence of Flavihumibacter solisilvae 3-3.</title>
        <authorList>
            <person name="Zhou G."/>
            <person name="Li M."/>
            <person name="Wang G."/>
        </authorList>
    </citation>
    <scope>NUCLEOTIDE SEQUENCE [LARGE SCALE GENOMIC DNA]</scope>
    <source>
        <strain evidence="12 13">3-3</strain>
    </source>
</reference>
<dbReference type="GO" id="GO:0005737">
    <property type="term" value="C:cytoplasm"/>
    <property type="evidence" value="ECO:0007669"/>
    <property type="project" value="UniProtKB-SubCell"/>
</dbReference>
<dbReference type="InterPro" id="IPR036565">
    <property type="entry name" value="Mur-like_cat_sf"/>
</dbReference>
<keyword evidence="7" id="KW-0547">Nucleotide-binding</keyword>
<gene>
    <name evidence="7" type="primary">murE</name>
    <name evidence="12" type="ORF">OI18_20410</name>
</gene>
<dbReference type="InterPro" id="IPR005761">
    <property type="entry name" value="UDP-N-AcMur-Glu-dNH2Pim_ligase"/>
</dbReference>
<dbReference type="GO" id="GO:0051301">
    <property type="term" value="P:cell division"/>
    <property type="evidence" value="ECO:0007669"/>
    <property type="project" value="UniProtKB-KW"/>
</dbReference>
<dbReference type="GO" id="GO:0008360">
    <property type="term" value="P:regulation of cell shape"/>
    <property type="evidence" value="ECO:0007669"/>
    <property type="project" value="UniProtKB-KW"/>
</dbReference>
<feature type="domain" description="Mur ligase central" evidence="11">
    <location>
        <begin position="110"/>
        <end position="306"/>
    </location>
</feature>
<dbReference type="GO" id="GO:0005524">
    <property type="term" value="F:ATP binding"/>
    <property type="evidence" value="ECO:0007669"/>
    <property type="project" value="UniProtKB-UniRule"/>
</dbReference>
<dbReference type="PANTHER" id="PTHR23135:SF4">
    <property type="entry name" value="UDP-N-ACETYLMURAMOYL-L-ALANYL-D-GLUTAMATE--2,6-DIAMINOPIMELATE LIGASE MURE HOMOLOG, CHLOROPLASTIC"/>
    <property type="match status" value="1"/>
</dbReference>
<feature type="binding site" evidence="7">
    <location>
        <position position="189"/>
    </location>
    <ligand>
        <name>UDP-N-acetyl-alpha-D-muramoyl-L-alanyl-D-glutamate</name>
        <dbReference type="ChEBI" id="CHEBI:83900"/>
    </ligand>
</feature>
<evidence type="ECO:0000259" key="10">
    <source>
        <dbReference type="Pfam" id="PF02875"/>
    </source>
</evidence>
<dbReference type="SUPFAM" id="SSF63418">
    <property type="entry name" value="MurE/MurF N-terminal domain"/>
    <property type="match status" value="1"/>
</dbReference>
<evidence type="ECO:0000256" key="2">
    <source>
        <dbReference type="ARBA" id="ARBA00022618"/>
    </source>
</evidence>
<evidence type="ECO:0000256" key="1">
    <source>
        <dbReference type="ARBA" id="ARBA00005898"/>
    </source>
</evidence>
<dbReference type="InterPro" id="IPR036615">
    <property type="entry name" value="Mur_ligase_C_dom_sf"/>
</dbReference>
<dbReference type="NCBIfam" id="TIGR01085">
    <property type="entry name" value="murE"/>
    <property type="match status" value="1"/>
</dbReference>
<feature type="binding site" evidence="7">
    <location>
        <begin position="112"/>
        <end position="118"/>
    </location>
    <ligand>
        <name>ATP</name>
        <dbReference type="ChEBI" id="CHEBI:30616"/>
    </ligand>
</feature>
<proteinExistence type="inferred from homology"/>
<dbReference type="EMBL" id="JSVC01000027">
    <property type="protein sequence ID" value="KIC92796.1"/>
    <property type="molecule type" value="Genomic_DNA"/>
</dbReference>
<feature type="modified residue" description="N6-carboxylysine" evidence="7">
    <location>
        <position position="221"/>
    </location>
</feature>
<keyword evidence="7" id="KW-0067">ATP-binding</keyword>
<name>A0A0C1KZS5_9BACT</name>
<keyword evidence="3 7" id="KW-0133">Cell shape</keyword>
<evidence type="ECO:0000313" key="13">
    <source>
        <dbReference type="Proteomes" id="UP000031408"/>
    </source>
</evidence>
<dbReference type="OrthoDB" id="9800958at2"/>
<keyword evidence="6 7" id="KW-0961">Cell wall biogenesis/degradation</keyword>
<evidence type="ECO:0000259" key="9">
    <source>
        <dbReference type="Pfam" id="PF01225"/>
    </source>
</evidence>
<evidence type="ECO:0000313" key="12">
    <source>
        <dbReference type="EMBL" id="KIC92796.1"/>
    </source>
</evidence>
<feature type="binding site" evidence="7">
    <location>
        <position position="31"/>
    </location>
    <ligand>
        <name>UDP-N-acetyl-alpha-D-muramoyl-L-alanyl-D-glutamate</name>
        <dbReference type="ChEBI" id="CHEBI:83900"/>
    </ligand>
</feature>
<dbReference type="SUPFAM" id="SSF53623">
    <property type="entry name" value="MurD-like peptide ligases, catalytic domain"/>
    <property type="match status" value="1"/>
</dbReference>
<evidence type="ECO:0000256" key="5">
    <source>
        <dbReference type="ARBA" id="ARBA00023306"/>
    </source>
</evidence>
<dbReference type="PANTHER" id="PTHR23135">
    <property type="entry name" value="MUR LIGASE FAMILY MEMBER"/>
    <property type="match status" value="1"/>
</dbReference>
<dbReference type="Pfam" id="PF01225">
    <property type="entry name" value="Mur_ligase"/>
    <property type="match status" value="1"/>
</dbReference>
<keyword evidence="7" id="KW-0963">Cytoplasm</keyword>
<comment type="caution">
    <text evidence="12">The sequence shown here is derived from an EMBL/GenBank/DDBJ whole genome shotgun (WGS) entry which is preliminary data.</text>
</comment>
<dbReference type="Pfam" id="PF02875">
    <property type="entry name" value="Mur_ligase_C"/>
    <property type="match status" value="1"/>
</dbReference>
<dbReference type="InterPro" id="IPR000713">
    <property type="entry name" value="Mur_ligase_N"/>
</dbReference>
<comment type="cofactor">
    <cofactor evidence="7">
        <name>Mg(2+)</name>
        <dbReference type="ChEBI" id="CHEBI:18420"/>
    </cofactor>
</comment>
<dbReference type="InterPro" id="IPR004101">
    <property type="entry name" value="Mur_ligase_C"/>
</dbReference>
<evidence type="ECO:0000256" key="4">
    <source>
        <dbReference type="ARBA" id="ARBA00022984"/>
    </source>
</evidence>
<dbReference type="AlphaFoldDB" id="A0A0C1KZS5"/>
<dbReference type="Gene3D" id="3.40.1390.10">
    <property type="entry name" value="MurE/MurF, N-terminal domain"/>
    <property type="match status" value="1"/>
</dbReference>
<evidence type="ECO:0000256" key="3">
    <source>
        <dbReference type="ARBA" id="ARBA00022960"/>
    </source>
</evidence>
<comment type="subcellular location">
    <subcellularLocation>
        <location evidence="7 8">Cytoplasm</location>
    </subcellularLocation>
</comment>